<proteinExistence type="predicted"/>
<dbReference type="InterPro" id="IPR050807">
    <property type="entry name" value="TransReg_Diox_bact_type"/>
</dbReference>
<dbReference type="InterPro" id="IPR010982">
    <property type="entry name" value="Lambda_DNA-bd_dom_sf"/>
</dbReference>
<organism evidence="6 7">
    <name type="scientific">Brevibacterium aurantiacum</name>
    <dbReference type="NCBI Taxonomy" id="273384"/>
    <lineage>
        <taxon>Bacteria</taxon>
        <taxon>Bacillati</taxon>
        <taxon>Actinomycetota</taxon>
        <taxon>Actinomycetes</taxon>
        <taxon>Micrococcales</taxon>
        <taxon>Brevibacteriaceae</taxon>
        <taxon>Brevibacterium</taxon>
    </lineage>
</organism>
<dbReference type="Gene3D" id="1.10.260.40">
    <property type="entry name" value="lambda repressor-like DNA-binding domains"/>
    <property type="match status" value="1"/>
</dbReference>
<dbReference type="PANTHER" id="PTHR46797:SF23">
    <property type="entry name" value="HTH-TYPE TRANSCRIPTIONAL REGULATOR SUTR"/>
    <property type="match status" value="1"/>
</dbReference>
<evidence type="ECO:0000259" key="5">
    <source>
        <dbReference type="PROSITE" id="PS50943"/>
    </source>
</evidence>
<dbReference type="SUPFAM" id="SSF47413">
    <property type="entry name" value="lambda repressor-like DNA-binding domains"/>
    <property type="match status" value="1"/>
</dbReference>
<dbReference type="Proteomes" id="UP000234289">
    <property type="component" value="Unassembled WGS sequence"/>
</dbReference>
<dbReference type="SMART" id="SM00530">
    <property type="entry name" value="HTH_XRE"/>
    <property type="match status" value="1"/>
</dbReference>
<dbReference type="Pfam" id="PF01381">
    <property type="entry name" value="HTH_3"/>
    <property type="match status" value="1"/>
</dbReference>
<evidence type="ECO:0000256" key="4">
    <source>
        <dbReference type="SAM" id="MobiDB-lite"/>
    </source>
</evidence>
<reference evidence="7" key="1">
    <citation type="submission" date="2017-03" db="EMBL/GenBank/DDBJ databases">
        <authorList>
            <person name="Monnet C."/>
        </authorList>
    </citation>
    <scope>NUCLEOTIDE SEQUENCE [LARGE SCALE GENOMIC DNA]</scope>
    <source>
        <strain evidence="7">CNRZ 920</strain>
    </source>
</reference>
<dbReference type="GO" id="GO:0003677">
    <property type="term" value="F:DNA binding"/>
    <property type="evidence" value="ECO:0007669"/>
    <property type="project" value="UniProtKB-KW"/>
</dbReference>
<sequence length="281" mass="30755">MNSFLQVRLWCVLDVFVEGVVLVRVVDLLEFLFVDVADRLAVARGSAYFGRSSAGLLRWSVEYRISMCSIVLIMAPKTPRIQTFLDRVGSRVRELRKGQGWTIQRLADESSLSRRMLTQIELGQANPSLATIDRIAHALEVSFADLALEDSTTSAPGHSMHTPLSSSADLSSPEHSEPRNAHTLAWEGPHGSTAYILGASSVPGTELWRWHLGPHVRYQAEADRAGAEEILHILSGRLVLERGDESLALAAGMSTRVSTDQAYAYAAGEDATDFIRVVIGA</sequence>
<evidence type="ECO:0000313" key="7">
    <source>
        <dbReference type="Proteomes" id="UP000234289"/>
    </source>
</evidence>
<evidence type="ECO:0000256" key="3">
    <source>
        <dbReference type="ARBA" id="ARBA00023163"/>
    </source>
</evidence>
<dbReference type="SUPFAM" id="SSF51182">
    <property type="entry name" value="RmlC-like cupins"/>
    <property type="match status" value="1"/>
</dbReference>
<dbReference type="InterPro" id="IPR011051">
    <property type="entry name" value="RmlC_Cupin_sf"/>
</dbReference>
<keyword evidence="3" id="KW-0804">Transcription</keyword>
<protein>
    <submittedName>
        <fullName evidence="6">Transcriptional regulator, contains XRE-family HTH domain</fullName>
    </submittedName>
</protein>
<feature type="domain" description="HTH cro/C1-type" evidence="5">
    <location>
        <begin position="92"/>
        <end position="146"/>
    </location>
</feature>
<evidence type="ECO:0000313" key="6">
    <source>
        <dbReference type="EMBL" id="SMX81875.1"/>
    </source>
</evidence>
<dbReference type="AlphaFoldDB" id="A0A2H1J325"/>
<dbReference type="EMBL" id="FXZG01000008">
    <property type="protein sequence ID" value="SMX81875.1"/>
    <property type="molecule type" value="Genomic_DNA"/>
</dbReference>
<dbReference type="InterPro" id="IPR001387">
    <property type="entry name" value="Cro/C1-type_HTH"/>
</dbReference>
<dbReference type="GO" id="GO:0005829">
    <property type="term" value="C:cytosol"/>
    <property type="evidence" value="ECO:0007669"/>
    <property type="project" value="TreeGrafter"/>
</dbReference>
<evidence type="ECO:0000256" key="1">
    <source>
        <dbReference type="ARBA" id="ARBA00023015"/>
    </source>
</evidence>
<dbReference type="PROSITE" id="PS50943">
    <property type="entry name" value="HTH_CROC1"/>
    <property type="match status" value="1"/>
</dbReference>
<name>A0A2H1J325_BREAU</name>
<gene>
    <name evidence="6" type="ORF">BAUR920_01685</name>
</gene>
<dbReference type="RefSeq" id="WP_101639051.1">
    <property type="nucleotide sequence ID" value="NZ_FXZG01000008.1"/>
</dbReference>
<evidence type="ECO:0000256" key="2">
    <source>
        <dbReference type="ARBA" id="ARBA00023125"/>
    </source>
</evidence>
<feature type="compositionally biased region" description="Polar residues" evidence="4">
    <location>
        <begin position="152"/>
        <end position="170"/>
    </location>
</feature>
<feature type="region of interest" description="Disordered" evidence="4">
    <location>
        <begin position="152"/>
        <end position="180"/>
    </location>
</feature>
<dbReference type="GO" id="GO:0003700">
    <property type="term" value="F:DNA-binding transcription factor activity"/>
    <property type="evidence" value="ECO:0007669"/>
    <property type="project" value="TreeGrafter"/>
</dbReference>
<dbReference type="Gene3D" id="2.60.120.10">
    <property type="entry name" value="Jelly Rolls"/>
    <property type="match status" value="1"/>
</dbReference>
<keyword evidence="1" id="KW-0805">Transcription regulation</keyword>
<dbReference type="CDD" id="cd00093">
    <property type="entry name" value="HTH_XRE"/>
    <property type="match status" value="1"/>
</dbReference>
<dbReference type="PANTHER" id="PTHR46797">
    <property type="entry name" value="HTH-TYPE TRANSCRIPTIONAL REGULATOR"/>
    <property type="match status" value="1"/>
</dbReference>
<dbReference type="InterPro" id="IPR014710">
    <property type="entry name" value="RmlC-like_jellyroll"/>
</dbReference>
<keyword evidence="2" id="KW-0238">DNA-binding</keyword>
<accession>A0A2H1J325</accession>